<feature type="region of interest" description="Disordered" evidence="1">
    <location>
        <begin position="372"/>
        <end position="404"/>
    </location>
</feature>
<dbReference type="InterPro" id="IPR059113">
    <property type="entry name" value="Znf_ribbon"/>
</dbReference>
<keyword evidence="4" id="KW-1185">Reference proteome</keyword>
<dbReference type="Proteomes" id="UP000487882">
    <property type="component" value="Unassembled WGS sequence"/>
</dbReference>
<comment type="caution">
    <text evidence="3">The sequence shown here is derived from an EMBL/GenBank/DDBJ whole genome shotgun (WGS) entry which is preliminary data.</text>
</comment>
<organism evidence="3 4">
    <name type="scientific">Bifidobacterium canis</name>
    <dbReference type="NCBI Taxonomy" id="2610880"/>
    <lineage>
        <taxon>Bacteria</taxon>
        <taxon>Bacillati</taxon>
        <taxon>Actinomycetota</taxon>
        <taxon>Actinomycetes</taxon>
        <taxon>Bifidobacteriales</taxon>
        <taxon>Bifidobacteriaceae</taxon>
        <taxon>Bifidobacterium</taxon>
    </lineage>
</organism>
<evidence type="ECO:0000313" key="4">
    <source>
        <dbReference type="Proteomes" id="UP000487882"/>
    </source>
</evidence>
<reference evidence="3 4" key="1">
    <citation type="submission" date="2019-09" db="EMBL/GenBank/DDBJ databases">
        <title>Bifidobacterium canis sp. nov., isolated from the digestive tract of German Shepherd dog puppy.</title>
        <authorList>
            <person name="Bunesova V."/>
        </authorList>
    </citation>
    <scope>NUCLEOTIDE SEQUENCE [LARGE SCALE GENOMIC DNA]</scope>
    <source>
        <strain evidence="3 4">GSD1FS</strain>
    </source>
</reference>
<name>A0A7K1J3Q7_9BIFI</name>
<protein>
    <recommendedName>
        <fullName evidence="2">Putative zinc-ribbon domain-containing protein</fullName>
    </recommendedName>
</protein>
<dbReference type="EMBL" id="WNLP01000002">
    <property type="protein sequence ID" value="MUH59277.1"/>
    <property type="molecule type" value="Genomic_DNA"/>
</dbReference>
<gene>
    <name evidence="3" type="ORF">GSD1FS_0594</name>
</gene>
<sequence>MAMIRCPECGTNISDRAKRCPYCGFESEDNTRSIATQDEYLPALSVKMAITRWDPLNAQEEDEEEMSEIELVDLAPADSKRLGRLLGSWDRLVVALPALAEAIRAMAMNETETRWVADLPAYYCKLIDEGKLVLKESEGGLLPVLFDEKGHFAKQVRLKEVASNPELLHSLRHLETQAAIAMVAAQIEHMGEMIESLSKDLQNDRLAIADSAWDKLRQAQMIPEGRARDEYVRVALSTATDAKRTLMRNFVERQRVIEGNDSGIFAIAKNVVTGNADLAEKAASDAMQDLVAIANMVQVECQGHILLNQVDAAQESLLEFAEFVEDRRLDDENTLLDLNGPLDVEVGGQKLIEQFQQIIKRTKQLHSELEAGDTADAITASVQDTDSKQIEDEKEVSADVPEEE</sequence>
<accession>A0A7K1J3Q7</accession>
<dbReference type="RefSeq" id="WP_196425009.1">
    <property type="nucleotide sequence ID" value="NZ_WNLP01000002.1"/>
</dbReference>
<feature type="domain" description="Putative zinc-ribbon" evidence="2">
    <location>
        <begin position="2"/>
        <end position="24"/>
    </location>
</feature>
<dbReference type="Pfam" id="PF13248">
    <property type="entry name" value="Zn_ribbon_3"/>
    <property type="match status" value="1"/>
</dbReference>
<evidence type="ECO:0000259" key="2">
    <source>
        <dbReference type="Pfam" id="PF13248"/>
    </source>
</evidence>
<evidence type="ECO:0000256" key="1">
    <source>
        <dbReference type="SAM" id="MobiDB-lite"/>
    </source>
</evidence>
<feature type="compositionally biased region" description="Basic and acidic residues" evidence="1">
    <location>
        <begin position="385"/>
        <end position="397"/>
    </location>
</feature>
<proteinExistence type="predicted"/>
<evidence type="ECO:0000313" key="3">
    <source>
        <dbReference type="EMBL" id="MUH59277.1"/>
    </source>
</evidence>
<dbReference type="AlphaFoldDB" id="A0A7K1J3Q7"/>